<proteinExistence type="predicted"/>
<comment type="caution">
    <text evidence="1">The sequence shown here is derived from an EMBL/GenBank/DDBJ whole genome shotgun (WGS) entry which is preliminary data.</text>
</comment>
<keyword evidence="2" id="KW-1185">Reference proteome</keyword>
<sequence length="46" mass="5452">MVALTVLANFEDVCRLWAFVARFLDADFVKKERWRYSALNQKTTEV</sequence>
<gene>
    <name evidence="1" type="ORF">CASFOL_008364</name>
</gene>
<name>A0ABD3E2S8_9LAMI</name>
<dbReference type="Proteomes" id="UP001632038">
    <property type="component" value="Unassembled WGS sequence"/>
</dbReference>
<organism evidence="1 2">
    <name type="scientific">Castilleja foliolosa</name>
    <dbReference type="NCBI Taxonomy" id="1961234"/>
    <lineage>
        <taxon>Eukaryota</taxon>
        <taxon>Viridiplantae</taxon>
        <taxon>Streptophyta</taxon>
        <taxon>Embryophyta</taxon>
        <taxon>Tracheophyta</taxon>
        <taxon>Spermatophyta</taxon>
        <taxon>Magnoliopsida</taxon>
        <taxon>eudicotyledons</taxon>
        <taxon>Gunneridae</taxon>
        <taxon>Pentapetalae</taxon>
        <taxon>asterids</taxon>
        <taxon>lamiids</taxon>
        <taxon>Lamiales</taxon>
        <taxon>Orobanchaceae</taxon>
        <taxon>Pedicularideae</taxon>
        <taxon>Castillejinae</taxon>
        <taxon>Castilleja</taxon>
    </lineage>
</organism>
<reference evidence="2" key="1">
    <citation type="journal article" date="2024" name="IScience">
        <title>Strigolactones Initiate the Formation of Haustorium-like Structures in Castilleja.</title>
        <authorList>
            <person name="Buerger M."/>
            <person name="Peterson D."/>
            <person name="Chory J."/>
        </authorList>
    </citation>
    <scope>NUCLEOTIDE SEQUENCE [LARGE SCALE GENOMIC DNA]</scope>
</reference>
<protein>
    <submittedName>
        <fullName evidence="1">Uncharacterized protein</fullName>
    </submittedName>
</protein>
<accession>A0ABD3E2S8</accession>
<evidence type="ECO:0000313" key="2">
    <source>
        <dbReference type="Proteomes" id="UP001632038"/>
    </source>
</evidence>
<dbReference type="AlphaFoldDB" id="A0ABD3E2S8"/>
<dbReference type="EMBL" id="JAVIJP010000009">
    <property type="protein sequence ID" value="KAL3647396.1"/>
    <property type="molecule type" value="Genomic_DNA"/>
</dbReference>
<evidence type="ECO:0000313" key="1">
    <source>
        <dbReference type="EMBL" id="KAL3647396.1"/>
    </source>
</evidence>